<proteinExistence type="predicted"/>
<evidence type="ECO:0008006" key="3">
    <source>
        <dbReference type="Google" id="ProtNLM"/>
    </source>
</evidence>
<evidence type="ECO:0000313" key="2">
    <source>
        <dbReference type="Proteomes" id="UP000014680"/>
    </source>
</evidence>
<dbReference type="InterPro" id="IPR026906">
    <property type="entry name" value="LRR_5"/>
</dbReference>
<dbReference type="KEGG" id="eiv:EIN_111530"/>
<dbReference type="VEuPathDB" id="AmoebaDB:EIN_111530"/>
<dbReference type="Proteomes" id="UP000014680">
    <property type="component" value="Unassembled WGS sequence"/>
</dbReference>
<dbReference type="EMBL" id="KB207005">
    <property type="protein sequence ID" value="ELP86229.1"/>
    <property type="molecule type" value="Genomic_DNA"/>
</dbReference>
<dbReference type="Pfam" id="PF13306">
    <property type="entry name" value="LRR_5"/>
    <property type="match status" value="2"/>
</dbReference>
<reference evidence="1 2" key="1">
    <citation type="submission" date="2012-10" db="EMBL/GenBank/DDBJ databases">
        <authorList>
            <person name="Zafar N."/>
            <person name="Inman J."/>
            <person name="Hall N."/>
            <person name="Lorenzi H."/>
            <person name="Caler E."/>
        </authorList>
    </citation>
    <scope>NUCLEOTIDE SEQUENCE [LARGE SCALE GENOMIC DNA]</scope>
    <source>
        <strain evidence="1 2">IP1</strain>
    </source>
</reference>
<organism evidence="1 2">
    <name type="scientific">Entamoeba invadens IP1</name>
    <dbReference type="NCBI Taxonomy" id="370355"/>
    <lineage>
        <taxon>Eukaryota</taxon>
        <taxon>Amoebozoa</taxon>
        <taxon>Evosea</taxon>
        <taxon>Archamoebae</taxon>
        <taxon>Mastigamoebida</taxon>
        <taxon>Entamoebidae</taxon>
        <taxon>Entamoeba</taxon>
    </lineage>
</organism>
<dbReference type="AlphaFoldDB" id="A0A0A1U3Q7"/>
<evidence type="ECO:0000313" key="1">
    <source>
        <dbReference type="EMBL" id="ELP86229.1"/>
    </source>
</evidence>
<dbReference type="GeneID" id="14885259"/>
<dbReference type="SUPFAM" id="SSF52058">
    <property type="entry name" value="L domain-like"/>
    <property type="match status" value="1"/>
</dbReference>
<dbReference type="PANTHER" id="PTHR45661:SF3">
    <property type="entry name" value="IG-LIKE DOMAIN-CONTAINING PROTEIN"/>
    <property type="match status" value="1"/>
</dbReference>
<dbReference type="InterPro" id="IPR053139">
    <property type="entry name" value="Surface_bspA-like"/>
</dbReference>
<dbReference type="PANTHER" id="PTHR45661">
    <property type="entry name" value="SURFACE ANTIGEN"/>
    <property type="match status" value="1"/>
</dbReference>
<dbReference type="OrthoDB" id="26891at2759"/>
<dbReference type="Gene3D" id="3.80.10.10">
    <property type="entry name" value="Ribonuclease Inhibitor"/>
    <property type="match status" value="2"/>
</dbReference>
<gene>
    <name evidence="1" type="ORF">EIN_111530</name>
</gene>
<name>A0A0A1U3Q7_ENTIV</name>
<dbReference type="RefSeq" id="XP_004185575.1">
    <property type="nucleotide sequence ID" value="XM_004185527.1"/>
</dbReference>
<dbReference type="InterPro" id="IPR032675">
    <property type="entry name" value="LRR_dom_sf"/>
</dbReference>
<keyword evidence="2" id="KW-1185">Reference proteome</keyword>
<accession>A0A0A1U3Q7</accession>
<protein>
    <recommendedName>
        <fullName evidence="3">Leucine rich repeat containing protein BspA family protein</fullName>
    </recommendedName>
</protein>
<sequence length="395" mass="45022">MGKVDGFHLMIVAKHFNIIQDFINVQLVCKKYKETLMKFHYNPIPINFRTRKYFPNLETQHLFSKKNERYKNGKIVKYKILYPISEKKYIREKKKSNIANCVVFKSENSITNALNLDLEKNPNYFTSYGYELFSHNTSCTNLTIPSNITALGMCCFYRCENLKSIKITGDVQVIPKHCFVFCQWLTHVELPNTLYALRADSFAFCDALKTIRLPDNLKVLAAKSFSHCTNLESIVIPSQVVSIPKNCFENCKSLTSVILPPNLEKISKWAFKNSGLNEIELPPTLTQLGIKCFSDCFYLSHISTSLEECRKTGVCTVPSKISELKLKCFECCNFSAFYIPSNVVVVEEKCFYCCDNMTSLTVEEGIMSIDPSYTSGCNELGDIVLLSKDVKMGSI</sequence>